<dbReference type="GO" id="GO:0008440">
    <property type="term" value="F:inositol-1,4,5-trisphosphate 3-kinase activity"/>
    <property type="evidence" value="ECO:0007669"/>
    <property type="project" value="TreeGrafter"/>
</dbReference>
<dbReference type="PANTHER" id="PTHR12400">
    <property type="entry name" value="INOSITOL POLYPHOSPHATE KINASE"/>
    <property type="match status" value="1"/>
</dbReference>
<name>A0A814BRS4_9BILA</name>
<organism evidence="9 10">
    <name type="scientific">Brachionus calyciflorus</name>
    <dbReference type="NCBI Taxonomy" id="104777"/>
    <lineage>
        <taxon>Eukaryota</taxon>
        <taxon>Metazoa</taxon>
        <taxon>Spiralia</taxon>
        <taxon>Gnathifera</taxon>
        <taxon>Rotifera</taxon>
        <taxon>Eurotatoria</taxon>
        <taxon>Monogononta</taxon>
        <taxon>Pseudotrocha</taxon>
        <taxon>Ploima</taxon>
        <taxon>Brachionidae</taxon>
        <taxon>Brachionus</taxon>
    </lineage>
</organism>
<dbReference type="SUPFAM" id="SSF56104">
    <property type="entry name" value="SAICAR synthase-like"/>
    <property type="match status" value="1"/>
</dbReference>
<evidence type="ECO:0000256" key="5">
    <source>
        <dbReference type="ARBA" id="ARBA00022840"/>
    </source>
</evidence>
<evidence type="ECO:0000256" key="6">
    <source>
        <dbReference type="ARBA" id="ARBA00036164"/>
    </source>
</evidence>
<dbReference type="OrthoDB" id="338650at2759"/>
<dbReference type="GO" id="GO:0032958">
    <property type="term" value="P:inositol phosphate biosynthetic process"/>
    <property type="evidence" value="ECO:0007669"/>
    <property type="project" value="InterPro"/>
</dbReference>
<dbReference type="GO" id="GO:0051765">
    <property type="term" value="F:inositol tetrakisphosphate kinase activity"/>
    <property type="evidence" value="ECO:0007669"/>
    <property type="project" value="TreeGrafter"/>
</dbReference>
<proteinExistence type="inferred from homology"/>
<dbReference type="PANTHER" id="PTHR12400:SF51">
    <property type="entry name" value="INOSITOL POLYPHOSPHATE MULTIKINASE"/>
    <property type="match status" value="1"/>
</dbReference>
<dbReference type="GO" id="GO:0005524">
    <property type="term" value="F:ATP binding"/>
    <property type="evidence" value="ECO:0007669"/>
    <property type="project" value="UniProtKB-KW"/>
</dbReference>
<protein>
    <recommendedName>
        <fullName evidence="8">Kinase</fullName>
        <ecNumber evidence="8">2.7.-.-</ecNumber>
    </recommendedName>
</protein>
<evidence type="ECO:0000256" key="7">
    <source>
        <dbReference type="ARBA" id="ARBA00036525"/>
    </source>
</evidence>
<comment type="catalytic activity">
    <reaction evidence="7">
        <text>1D-myo-inositol 1,3,4,6-tetrakisphosphate + ATP = 1D-myo-inositol 1,3,4,5,6-pentakisphosphate + ADP + H(+)</text>
        <dbReference type="Rhea" id="RHEA:12717"/>
        <dbReference type="ChEBI" id="CHEBI:15378"/>
        <dbReference type="ChEBI" id="CHEBI:30616"/>
        <dbReference type="ChEBI" id="CHEBI:57660"/>
        <dbReference type="ChEBI" id="CHEBI:57733"/>
        <dbReference type="ChEBI" id="CHEBI:456216"/>
        <dbReference type="EC" id="2.7.1.140"/>
    </reaction>
</comment>
<comment type="similarity">
    <text evidence="1 8">Belongs to the inositol phosphokinase (IPK) family.</text>
</comment>
<evidence type="ECO:0000256" key="2">
    <source>
        <dbReference type="ARBA" id="ARBA00022679"/>
    </source>
</evidence>
<dbReference type="Proteomes" id="UP000663879">
    <property type="component" value="Unassembled WGS sequence"/>
</dbReference>
<keyword evidence="5" id="KW-0067">ATP-binding</keyword>
<gene>
    <name evidence="9" type="ORF">OXX778_LOCUS13046</name>
</gene>
<dbReference type="Gene3D" id="3.30.470.160">
    <property type="entry name" value="Inositol polyphosphate kinase"/>
    <property type="match status" value="1"/>
</dbReference>
<evidence type="ECO:0000313" key="10">
    <source>
        <dbReference type="Proteomes" id="UP000663879"/>
    </source>
</evidence>
<keyword evidence="3" id="KW-0547">Nucleotide-binding</keyword>
<dbReference type="InterPro" id="IPR005522">
    <property type="entry name" value="IPK"/>
</dbReference>
<sequence length="337" mass="39446">MVESSIVESTENNDRKIKDINPKDCHLPLPNNCFPLAHQVAGHFYGKGRTKLGLLQTNDGLVLKPVQSPPRGEREHNFFKRIFLSEDHELNQDEIVLRSLCPTYRGFLTHSDIIYIKMDDMAYGFKLPAVIDYKIGRVTYDPEASQEKIARQLKKYPPVERIGFQLIGMRVFNREALTFSHYDKKFGRALAEDDLIHGLALYYQFHQTPQIRAIKETIKKFEEIKLWFEKQRTYHFYSSSLIVIYEAYLEDMINEQLKNSSKENQNLDEQNNNDLVIANHLNSVRIVMADFAHVFPANNNLDSNYLYGLNRLIEHLKLLLSPEYKFKDVRFNEVNIK</sequence>
<evidence type="ECO:0000256" key="3">
    <source>
        <dbReference type="ARBA" id="ARBA00022741"/>
    </source>
</evidence>
<evidence type="ECO:0000256" key="1">
    <source>
        <dbReference type="ARBA" id="ARBA00007374"/>
    </source>
</evidence>
<keyword evidence="10" id="KW-1185">Reference proteome</keyword>
<evidence type="ECO:0000313" key="9">
    <source>
        <dbReference type="EMBL" id="CAF0933666.1"/>
    </source>
</evidence>
<dbReference type="GO" id="GO:0005634">
    <property type="term" value="C:nucleus"/>
    <property type="evidence" value="ECO:0007669"/>
    <property type="project" value="TreeGrafter"/>
</dbReference>
<keyword evidence="2 8" id="KW-0808">Transferase</keyword>
<comment type="catalytic activity">
    <reaction evidence="6">
        <text>1D-myo-inositol 1,4,5-trisphosphate + 2 ATP = 1D-myo-inositol 1,3,4,5,6-pentakisphosphate + 2 ADP + 2 H(+)</text>
        <dbReference type="Rhea" id="RHEA:32359"/>
        <dbReference type="ChEBI" id="CHEBI:15378"/>
        <dbReference type="ChEBI" id="CHEBI:30616"/>
        <dbReference type="ChEBI" id="CHEBI:57733"/>
        <dbReference type="ChEBI" id="CHEBI:203600"/>
        <dbReference type="ChEBI" id="CHEBI:456216"/>
        <dbReference type="EC" id="2.7.1.151"/>
    </reaction>
</comment>
<reference evidence="9" key="1">
    <citation type="submission" date="2021-02" db="EMBL/GenBank/DDBJ databases">
        <authorList>
            <person name="Nowell W R."/>
        </authorList>
    </citation>
    <scope>NUCLEOTIDE SEQUENCE</scope>
    <source>
        <strain evidence="9">Ploen Becks lab</strain>
    </source>
</reference>
<comment type="caution">
    <text evidence="9">The sequence shown here is derived from an EMBL/GenBank/DDBJ whole genome shotgun (WGS) entry which is preliminary data.</text>
</comment>
<evidence type="ECO:0000256" key="8">
    <source>
        <dbReference type="RuleBase" id="RU363090"/>
    </source>
</evidence>
<dbReference type="InterPro" id="IPR038286">
    <property type="entry name" value="IPK_sf"/>
</dbReference>
<dbReference type="AlphaFoldDB" id="A0A814BRS4"/>
<dbReference type="EMBL" id="CAJNOC010002447">
    <property type="protein sequence ID" value="CAF0933666.1"/>
    <property type="molecule type" value="Genomic_DNA"/>
</dbReference>
<evidence type="ECO:0000256" key="4">
    <source>
        <dbReference type="ARBA" id="ARBA00022777"/>
    </source>
</evidence>
<dbReference type="EC" id="2.7.-.-" evidence="8"/>
<accession>A0A814BRS4</accession>
<dbReference type="GO" id="GO:0005737">
    <property type="term" value="C:cytoplasm"/>
    <property type="evidence" value="ECO:0007669"/>
    <property type="project" value="TreeGrafter"/>
</dbReference>
<keyword evidence="4 8" id="KW-0418">Kinase</keyword>
<dbReference type="Pfam" id="PF03770">
    <property type="entry name" value="IPK"/>
    <property type="match status" value="1"/>
</dbReference>